<dbReference type="Pfam" id="PF02096">
    <property type="entry name" value="60KD_IMP"/>
    <property type="match status" value="1"/>
</dbReference>
<comment type="similarity">
    <text evidence="5">Belongs to the OXA1/ALB3/YidC family.</text>
</comment>
<dbReference type="PANTHER" id="PTHR12428:SF65">
    <property type="entry name" value="CYTOCHROME C OXIDASE ASSEMBLY PROTEIN COX18, MITOCHONDRIAL"/>
    <property type="match status" value="1"/>
</dbReference>
<reference evidence="9" key="1">
    <citation type="submission" date="2017-09" db="EMBL/GenBank/DDBJ databases">
        <title>Depth-based differentiation of microbial function through sediment-hosted aquifers and enrichment of novel symbionts in the deep terrestrial subsurface.</title>
        <authorList>
            <person name="Probst A.J."/>
            <person name="Ladd B."/>
            <person name="Jarett J.K."/>
            <person name="Geller-Mcgrath D.E."/>
            <person name="Sieber C.M.K."/>
            <person name="Emerson J.B."/>
            <person name="Anantharaman K."/>
            <person name="Thomas B.C."/>
            <person name="Malmstrom R."/>
            <person name="Stieglmeier M."/>
            <person name="Klingl A."/>
            <person name="Woyke T."/>
            <person name="Ryan C.M."/>
            <person name="Banfield J.F."/>
        </authorList>
    </citation>
    <scope>NUCLEOTIDE SEQUENCE [LARGE SCALE GENOMIC DNA]</scope>
</reference>
<dbReference type="EMBL" id="PFQB01000083">
    <property type="protein sequence ID" value="PJA13546.1"/>
    <property type="molecule type" value="Genomic_DNA"/>
</dbReference>
<evidence type="ECO:0000256" key="5">
    <source>
        <dbReference type="RuleBase" id="RU003945"/>
    </source>
</evidence>
<keyword evidence="4 6" id="KW-0472">Membrane</keyword>
<dbReference type="Proteomes" id="UP000228952">
    <property type="component" value="Unassembled WGS sequence"/>
</dbReference>
<keyword evidence="3 6" id="KW-1133">Transmembrane helix</keyword>
<proteinExistence type="inferred from homology"/>
<feature type="transmembrane region" description="Helical" evidence="6">
    <location>
        <begin position="20"/>
        <end position="43"/>
    </location>
</feature>
<evidence type="ECO:0000256" key="2">
    <source>
        <dbReference type="ARBA" id="ARBA00022692"/>
    </source>
</evidence>
<organism evidence="8 9">
    <name type="scientific">Candidatus Dojkabacteria bacterium CG_4_10_14_0_2_um_filter_Dojkabacteria_WS6_41_15</name>
    <dbReference type="NCBI Taxonomy" id="2014249"/>
    <lineage>
        <taxon>Bacteria</taxon>
        <taxon>Candidatus Dojkabacteria</taxon>
    </lineage>
</organism>
<dbReference type="GO" id="GO:0005886">
    <property type="term" value="C:plasma membrane"/>
    <property type="evidence" value="ECO:0007669"/>
    <property type="project" value="TreeGrafter"/>
</dbReference>
<name>A0A2M7W2D9_9BACT</name>
<feature type="transmembrane region" description="Helical" evidence="6">
    <location>
        <begin position="172"/>
        <end position="192"/>
    </location>
</feature>
<sequence length="366" mass="40844">MLGNFWNTIIFAPIHNLLTYLYVITGSLGLSTFLLIVIIRLLLWPMVAKQYRDTKKVRSIQPRLDELKVKYKDKPTEMAQAQQAIYKEINYNPLGCLTNFVLQIPILIALYQSVIAFTKAGVTPLNMPGLYPFIAERLIATGQTMFSTDLFGIKLLASPGSMFAQGFFTGSALPYLSLLAFLALSNVLPTIVSLKVMNTQVPKVRKKDATKNDTEAMQDAFSSSLNTSTLYIMPLMLTLSMTPLPSIVSVYMIAQNFVSTAQQLLVKYFHDKTLAKKLMTFLTANQGYSIPDAQVVAKQMLKLSPAINFLADELGEFGVFKSTSVKVHDITFEQVLAKKKDPIEAILLFDRMAKNPEKSDEILKGN</sequence>
<comment type="subcellular location">
    <subcellularLocation>
        <location evidence="1 5">Membrane</location>
        <topology evidence="1 5">Multi-pass membrane protein</topology>
    </subcellularLocation>
</comment>
<dbReference type="GO" id="GO:0032977">
    <property type="term" value="F:membrane insertase activity"/>
    <property type="evidence" value="ECO:0007669"/>
    <property type="project" value="InterPro"/>
</dbReference>
<dbReference type="InterPro" id="IPR028055">
    <property type="entry name" value="YidC/Oxa/ALB_C"/>
</dbReference>
<comment type="caution">
    <text evidence="8">The sequence shown here is derived from an EMBL/GenBank/DDBJ whole genome shotgun (WGS) entry which is preliminary data.</text>
</comment>
<feature type="transmembrane region" description="Helical" evidence="6">
    <location>
        <begin position="231"/>
        <end position="254"/>
    </location>
</feature>
<dbReference type="NCBIfam" id="TIGR03592">
    <property type="entry name" value="yidC_oxa1_cterm"/>
    <property type="match status" value="1"/>
</dbReference>
<evidence type="ECO:0000313" key="8">
    <source>
        <dbReference type="EMBL" id="PJA13546.1"/>
    </source>
</evidence>
<evidence type="ECO:0000256" key="4">
    <source>
        <dbReference type="ARBA" id="ARBA00023136"/>
    </source>
</evidence>
<protein>
    <recommendedName>
        <fullName evidence="7">Membrane insertase YidC/Oxa/ALB C-terminal domain-containing protein</fullName>
    </recommendedName>
</protein>
<evidence type="ECO:0000256" key="3">
    <source>
        <dbReference type="ARBA" id="ARBA00022989"/>
    </source>
</evidence>
<dbReference type="AlphaFoldDB" id="A0A2M7W2D9"/>
<keyword evidence="2 5" id="KW-0812">Transmembrane</keyword>
<gene>
    <name evidence="8" type="ORF">COX64_03315</name>
</gene>
<dbReference type="InterPro" id="IPR001708">
    <property type="entry name" value="YidC/ALB3/OXA1/COX18"/>
</dbReference>
<evidence type="ECO:0000313" key="9">
    <source>
        <dbReference type="Proteomes" id="UP000228952"/>
    </source>
</evidence>
<dbReference type="PANTHER" id="PTHR12428">
    <property type="entry name" value="OXA1"/>
    <property type="match status" value="1"/>
</dbReference>
<evidence type="ECO:0000256" key="1">
    <source>
        <dbReference type="ARBA" id="ARBA00004141"/>
    </source>
</evidence>
<feature type="domain" description="Membrane insertase YidC/Oxa/ALB C-terminal" evidence="7">
    <location>
        <begin position="29"/>
        <end position="267"/>
    </location>
</feature>
<accession>A0A2M7W2D9</accession>
<evidence type="ECO:0000256" key="6">
    <source>
        <dbReference type="SAM" id="Phobius"/>
    </source>
</evidence>
<evidence type="ECO:0000259" key="7">
    <source>
        <dbReference type="Pfam" id="PF02096"/>
    </source>
</evidence>
<dbReference type="GO" id="GO:0051205">
    <property type="term" value="P:protein insertion into membrane"/>
    <property type="evidence" value="ECO:0007669"/>
    <property type="project" value="TreeGrafter"/>
</dbReference>